<evidence type="ECO:0000313" key="8">
    <source>
        <dbReference type="Proteomes" id="UP001203423"/>
    </source>
</evidence>
<feature type="domain" description="FMN hydroxy acid dehydrogenase" evidence="6">
    <location>
        <begin position="9"/>
        <end position="389"/>
    </location>
</feature>
<keyword evidence="3" id="KW-0288">FMN</keyword>
<comment type="caution">
    <text evidence="7">The sequence shown here is derived from an EMBL/GenBank/DDBJ whole genome shotgun (WGS) entry which is preliminary data.</text>
</comment>
<name>A0ABT0LAV2_9GAMM</name>
<dbReference type="InterPro" id="IPR000262">
    <property type="entry name" value="FMN-dep_DH"/>
</dbReference>
<dbReference type="PROSITE" id="PS00557">
    <property type="entry name" value="FMN_HYDROXY_ACID_DH_1"/>
    <property type="match status" value="1"/>
</dbReference>
<dbReference type="RefSeq" id="WP_248940116.1">
    <property type="nucleotide sequence ID" value="NZ_JAKIKS010000032.1"/>
</dbReference>
<keyword evidence="2" id="KW-0285">Flavoprotein</keyword>
<keyword evidence="8" id="KW-1185">Reference proteome</keyword>
<dbReference type="EMBL" id="JAKIKS010000032">
    <property type="protein sequence ID" value="MCL1124838.1"/>
    <property type="molecule type" value="Genomic_DNA"/>
</dbReference>
<proteinExistence type="inferred from homology"/>
<dbReference type="CDD" id="cd02809">
    <property type="entry name" value="alpha_hydroxyacid_oxid_FMN"/>
    <property type="match status" value="1"/>
</dbReference>
<evidence type="ECO:0000256" key="4">
    <source>
        <dbReference type="ARBA" id="ARBA00023002"/>
    </source>
</evidence>
<sequence>MPSSDMDLHFSRHYASSKQLKQKAHRRVPKFAYDYLIEGCMDDIGLMRNRQAINAITFKPTYIQPRIDVDTNVSLFGHTYSAPFGIAPIGLQGLMWPNAPIILAKAAYKHNIPYILSTVSSESLEQIAEATHGQAWYQLYNPTDPHIRDDIIDRLKVMQYKTLVVTIDMPTFGFRPRDFNNGLAMPPKLTLKNVYQAAIKPTWSINTLKQGIPQFKNLTPYMETGNQKQELTELMNTATMGWLDFDSLKTIRDAWPGNLVIKGIMSEHDLQQAIKLGCDGVIFSNHGARQLDFGESPLSPMTQLNERYQDKMTIMMDSGLRSGSDIAGTLALGAQFTFLGRLFMYSVCALGDEGGQHAIAMLKAQLTQVMQQVGTANIEELKGKASLRP</sequence>
<evidence type="ECO:0000256" key="3">
    <source>
        <dbReference type="ARBA" id="ARBA00022643"/>
    </source>
</evidence>
<dbReference type="PANTHER" id="PTHR10578:SF107">
    <property type="entry name" value="2-HYDROXYACID OXIDASE 1"/>
    <property type="match status" value="1"/>
</dbReference>
<dbReference type="PIRSF" id="PIRSF000138">
    <property type="entry name" value="Al-hdrx_acd_dh"/>
    <property type="match status" value="1"/>
</dbReference>
<reference evidence="7 8" key="1">
    <citation type="submission" date="2022-01" db="EMBL/GenBank/DDBJ databases">
        <title>Whole genome-based taxonomy of the Shewanellaceae.</title>
        <authorList>
            <person name="Martin-Rodriguez A.J."/>
        </authorList>
    </citation>
    <scope>NUCLEOTIDE SEQUENCE [LARGE SCALE GENOMIC DNA]</scope>
    <source>
        <strain evidence="7 8">DSM 17177</strain>
    </source>
</reference>
<gene>
    <name evidence="7" type="ORF">L2764_10225</name>
</gene>
<dbReference type="PROSITE" id="PS51349">
    <property type="entry name" value="FMN_HYDROXY_ACID_DH_2"/>
    <property type="match status" value="1"/>
</dbReference>
<evidence type="ECO:0000313" key="7">
    <source>
        <dbReference type="EMBL" id="MCL1124838.1"/>
    </source>
</evidence>
<dbReference type="InterPro" id="IPR008259">
    <property type="entry name" value="FMN_hydac_DH_AS"/>
</dbReference>
<accession>A0ABT0LAV2</accession>
<dbReference type="SUPFAM" id="SSF51395">
    <property type="entry name" value="FMN-linked oxidoreductases"/>
    <property type="match status" value="1"/>
</dbReference>
<dbReference type="InterPro" id="IPR012133">
    <property type="entry name" value="Alpha-hydoxy_acid_DH_FMN"/>
</dbReference>
<dbReference type="Pfam" id="PF01070">
    <property type="entry name" value="FMN_dh"/>
    <property type="match status" value="1"/>
</dbReference>
<dbReference type="PANTHER" id="PTHR10578">
    <property type="entry name" value="S -2-HYDROXY-ACID OXIDASE-RELATED"/>
    <property type="match status" value="1"/>
</dbReference>
<evidence type="ECO:0000256" key="2">
    <source>
        <dbReference type="ARBA" id="ARBA00022630"/>
    </source>
</evidence>
<comment type="similarity">
    <text evidence="5">Belongs to the FMN-dependent alpha-hydroxy acid dehydrogenase family.</text>
</comment>
<evidence type="ECO:0000256" key="5">
    <source>
        <dbReference type="ARBA" id="ARBA00024042"/>
    </source>
</evidence>
<comment type="cofactor">
    <cofactor evidence="1">
        <name>FMN</name>
        <dbReference type="ChEBI" id="CHEBI:58210"/>
    </cofactor>
</comment>
<dbReference type="Gene3D" id="3.20.20.70">
    <property type="entry name" value="Aldolase class I"/>
    <property type="match status" value="1"/>
</dbReference>
<evidence type="ECO:0000259" key="6">
    <source>
        <dbReference type="PROSITE" id="PS51349"/>
    </source>
</evidence>
<dbReference type="InterPro" id="IPR037396">
    <property type="entry name" value="FMN_HAD"/>
</dbReference>
<organism evidence="7 8">
    <name type="scientific">Shewanella surugensis</name>
    <dbReference type="NCBI Taxonomy" id="212020"/>
    <lineage>
        <taxon>Bacteria</taxon>
        <taxon>Pseudomonadati</taxon>
        <taxon>Pseudomonadota</taxon>
        <taxon>Gammaproteobacteria</taxon>
        <taxon>Alteromonadales</taxon>
        <taxon>Shewanellaceae</taxon>
        <taxon>Shewanella</taxon>
    </lineage>
</organism>
<dbReference type="InterPro" id="IPR013785">
    <property type="entry name" value="Aldolase_TIM"/>
</dbReference>
<protein>
    <submittedName>
        <fullName evidence="7">Alpha-hydroxy-acid oxidizing protein</fullName>
    </submittedName>
</protein>
<evidence type="ECO:0000256" key="1">
    <source>
        <dbReference type="ARBA" id="ARBA00001917"/>
    </source>
</evidence>
<keyword evidence="4" id="KW-0560">Oxidoreductase</keyword>
<dbReference type="Proteomes" id="UP001203423">
    <property type="component" value="Unassembled WGS sequence"/>
</dbReference>